<protein>
    <submittedName>
        <fullName evidence="1">Uncharacterized protein</fullName>
    </submittedName>
</protein>
<accession>A0A0X3VDN9</accession>
<evidence type="ECO:0000313" key="2">
    <source>
        <dbReference type="Proteomes" id="UP000053413"/>
    </source>
</evidence>
<gene>
    <name evidence="1" type="ORF">ADL28_44560</name>
</gene>
<dbReference type="EMBL" id="LLZJ01000436">
    <property type="protein sequence ID" value="KUL42850.1"/>
    <property type="molecule type" value="Genomic_DNA"/>
</dbReference>
<dbReference type="Proteomes" id="UP000053413">
    <property type="component" value="Unassembled WGS sequence"/>
</dbReference>
<name>A0A0X3VDN9_STRVO</name>
<comment type="caution">
    <text evidence="1">The sequence shown here is derived from an EMBL/GenBank/DDBJ whole genome shotgun (WGS) entry which is preliminary data.</text>
</comment>
<evidence type="ECO:0000313" key="1">
    <source>
        <dbReference type="EMBL" id="KUL42850.1"/>
    </source>
</evidence>
<sequence length="322" mass="36152">MNKKNDVHFPLIHNGMDYLVTVGEALRAVDQARGMKYAVLSLYAATELLLKWPLMQQDWRLVALPHPNETELCGEQEFRGGHCPSIGLGQARQRLRDELDIKVPGPAKKAIDHLIQHRNRLQHFEMTAQVEMVKARTEKVLSFLLDFVHDHLRRFLDPSQTEHVDEQLAVVRDVLHEMETFVATRMQLLQSRLQGAGPVVECPECGQGAAVVEAYETTTRCLFCHSSWDSEAAGRVYADPWGIASYEAGKQGGDDPVLNCPECDLRTFVRDVKLVGAVSPVDFCFNCAEQFATMGLCHNGCGTPAREDFCPECHGILFSRFD</sequence>
<dbReference type="AlphaFoldDB" id="A0A0X3VDN9"/>
<proteinExistence type="predicted"/>
<reference evidence="2" key="1">
    <citation type="submission" date="2015-10" db="EMBL/GenBank/DDBJ databases">
        <authorList>
            <person name="Ju K.-S."/>
            <person name="Doroghazi J.R."/>
            <person name="Metcalf W.W."/>
        </authorList>
    </citation>
    <scope>NUCLEOTIDE SEQUENCE [LARGE SCALE GENOMIC DNA]</scope>
    <source>
        <strain evidence="2">NRRL F-8817</strain>
    </source>
</reference>
<organism evidence="1 2">
    <name type="scientific">Streptomyces violaceusniger</name>
    <dbReference type="NCBI Taxonomy" id="68280"/>
    <lineage>
        <taxon>Bacteria</taxon>
        <taxon>Bacillati</taxon>
        <taxon>Actinomycetota</taxon>
        <taxon>Actinomycetes</taxon>
        <taxon>Kitasatosporales</taxon>
        <taxon>Streptomycetaceae</taxon>
        <taxon>Streptomyces</taxon>
        <taxon>Streptomyces violaceusniger group</taxon>
    </lineage>
</organism>